<accession>A0A4Y8N3X0</accession>
<dbReference type="FunFam" id="1.10.10.10:FF:000001">
    <property type="entry name" value="LysR family transcriptional regulator"/>
    <property type="match status" value="1"/>
</dbReference>
<dbReference type="RefSeq" id="WP_134456342.1">
    <property type="nucleotide sequence ID" value="NZ_JBHMFL010000170.1"/>
</dbReference>
<proteinExistence type="inferred from homology"/>
<keyword evidence="3" id="KW-0238">DNA-binding</keyword>
<dbReference type="GO" id="GO:0003700">
    <property type="term" value="F:DNA-binding transcription factor activity"/>
    <property type="evidence" value="ECO:0007669"/>
    <property type="project" value="InterPro"/>
</dbReference>
<keyword evidence="2" id="KW-0805">Transcription regulation</keyword>
<dbReference type="SUPFAM" id="SSF46785">
    <property type="entry name" value="Winged helix' DNA-binding domain"/>
    <property type="match status" value="1"/>
</dbReference>
<feature type="domain" description="HTH lysR-type" evidence="5">
    <location>
        <begin position="1"/>
        <end position="59"/>
    </location>
</feature>
<dbReference type="PANTHER" id="PTHR30537">
    <property type="entry name" value="HTH-TYPE TRANSCRIPTIONAL REGULATOR"/>
    <property type="match status" value="1"/>
</dbReference>
<evidence type="ECO:0000313" key="6">
    <source>
        <dbReference type="EMBL" id="TFE44517.1"/>
    </source>
</evidence>
<comment type="caution">
    <text evidence="6">The sequence shown here is derived from an EMBL/GenBank/DDBJ whole genome shotgun (WGS) entry which is preliminary data.</text>
</comment>
<evidence type="ECO:0000256" key="2">
    <source>
        <dbReference type="ARBA" id="ARBA00023015"/>
    </source>
</evidence>
<dbReference type="SUPFAM" id="SSF53850">
    <property type="entry name" value="Periplasmic binding protein-like II"/>
    <property type="match status" value="1"/>
</dbReference>
<organism evidence="6 7">
    <name type="scientific">Paraburkholderia dipogonis</name>
    <dbReference type="NCBI Taxonomy" id="1211383"/>
    <lineage>
        <taxon>Bacteria</taxon>
        <taxon>Pseudomonadati</taxon>
        <taxon>Pseudomonadota</taxon>
        <taxon>Betaproteobacteria</taxon>
        <taxon>Burkholderiales</taxon>
        <taxon>Burkholderiaceae</taxon>
        <taxon>Paraburkholderia</taxon>
    </lineage>
</organism>
<dbReference type="Pfam" id="PF03466">
    <property type="entry name" value="LysR_substrate"/>
    <property type="match status" value="1"/>
</dbReference>
<dbReference type="Gene3D" id="3.40.190.290">
    <property type="match status" value="1"/>
</dbReference>
<dbReference type="InterPro" id="IPR036388">
    <property type="entry name" value="WH-like_DNA-bd_sf"/>
</dbReference>
<keyword evidence="4" id="KW-0804">Transcription</keyword>
<comment type="similarity">
    <text evidence="1">Belongs to the LysR transcriptional regulatory family.</text>
</comment>
<dbReference type="InterPro" id="IPR000847">
    <property type="entry name" value="LysR_HTH_N"/>
</dbReference>
<dbReference type="AlphaFoldDB" id="A0A4Y8N3X0"/>
<gene>
    <name evidence="6" type="ORF">E2553_05455</name>
</gene>
<evidence type="ECO:0000256" key="3">
    <source>
        <dbReference type="ARBA" id="ARBA00023125"/>
    </source>
</evidence>
<evidence type="ECO:0000259" key="5">
    <source>
        <dbReference type="PROSITE" id="PS50931"/>
    </source>
</evidence>
<dbReference type="CDD" id="cd08422">
    <property type="entry name" value="PBP2_CrgA_like"/>
    <property type="match status" value="1"/>
</dbReference>
<dbReference type="GO" id="GO:0003677">
    <property type="term" value="F:DNA binding"/>
    <property type="evidence" value="ECO:0007669"/>
    <property type="project" value="UniProtKB-KW"/>
</dbReference>
<protein>
    <submittedName>
        <fullName evidence="6">LysR family transcriptional regulator</fullName>
    </submittedName>
</protein>
<evidence type="ECO:0000256" key="1">
    <source>
        <dbReference type="ARBA" id="ARBA00009437"/>
    </source>
</evidence>
<dbReference type="Pfam" id="PF00126">
    <property type="entry name" value="HTH_1"/>
    <property type="match status" value="1"/>
</dbReference>
<name>A0A4Y8N3X0_9BURK</name>
<dbReference type="Proteomes" id="UP000297385">
    <property type="component" value="Unassembled WGS sequence"/>
</dbReference>
<dbReference type="Gene3D" id="1.10.10.10">
    <property type="entry name" value="Winged helix-like DNA-binding domain superfamily/Winged helix DNA-binding domain"/>
    <property type="match status" value="1"/>
</dbReference>
<dbReference type="PROSITE" id="PS50931">
    <property type="entry name" value="HTH_LYSR"/>
    <property type="match status" value="1"/>
</dbReference>
<dbReference type="InterPro" id="IPR036390">
    <property type="entry name" value="WH_DNA-bd_sf"/>
</dbReference>
<dbReference type="PANTHER" id="PTHR30537:SF5">
    <property type="entry name" value="HTH-TYPE TRANSCRIPTIONAL ACTIVATOR TTDR-RELATED"/>
    <property type="match status" value="1"/>
</dbReference>
<dbReference type="InterPro" id="IPR058163">
    <property type="entry name" value="LysR-type_TF_proteobact-type"/>
</dbReference>
<evidence type="ECO:0000313" key="7">
    <source>
        <dbReference type="Proteomes" id="UP000297385"/>
    </source>
</evidence>
<sequence>MDQLYMLRAFVAAARYQSFSKAAESLNVTTGSVSKAIAKLEGCIQTRVLLRTTRSVSLTEAAQPYYQSCCRLLEELDEANRRITRSREVDSGKLRLIVHPMLMSETFSRLVRGYHAIAPNVNLIVSVQEGAANLYDGRFDMAILPPHLVEQSAVIRRTLSKSQRIFVAAPAYLEQYGVPLTAAELNHHFLLLDTDSRKKGVDVVDLLEGETRVSVSPMSSMDGNEILLRAAAVMGTGIAALPETMVREDIEAGRLTPILPLCTTFDSKVEICLFYSHRELLPARLRTFVDYCIQFFRSSARYDVKDAATVLPLNDYREEYSWRPAEARYARPSRFESVGR</sequence>
<dbReference type="GeneID" id="97306968"/>
<dbReference type="InterPro" id="IPR005119">
    <property type="entry name" value="LysR_subst-bd"/>
</dbReference>
<reference evidence="6 7" key="1">
    <citation type="submission" date="2019-03" db="EMBL/GenBank/DDBJ databases">
        <title>Complete Genome Sequence of Paraburkholderia dipogonis ICMP 19430T, a Nitrogen-fixing Symbiont of the South African Invasive Legume Dipogon lignosus in New Zealand.</title>
        <authorList>
            <person name="De Meyer S.E."/>
        </authorList>
    </citation>
    <scope>NUCLEOTIDE SEQUENCE [LARGE SCALE GENOMIC DNA]</scope>
    <source>
        <strain evidence="6 7">ICMP 19430</strain>
    </source>
</reference>
<dbReference type="EMBL" id="SNVI01000001">
    <property type="protein sequence ID" value="TFE44517.1"/>
    <property type="molecule type" value="Genomic_DNA"/>
</dbReference>
<evidence type="ECO:0000256" key="4">
    <source>
        <dbReference type="ARBA" id="ARBA00023163"/>
    </source>
</evidence>